<dbReference type="InterPro" id="IPR036514">
    <property type="entry name" value="SGNH_hydro_sf"/>
</dbReference>
<gene>
    <name evidence="10" type="ORF">JOC31_000743</name>
</gene>
<dbReference type="InterPro" id="IPR050879">
    <property type="entry name" value="Acyltransferase_3"/>
</dbReference>
<evidence type="ECO:0000256" key="4">
    <source>
        <dbReference type="ARBA" id="ARBA00022692"/>
    </source>
</evidence>
<evidence type="ECO:0000313" key="10">
    <source>
        <dbReference type="EMBL" id="MBM7635925.1"/>
    </source>
</evidence>
<comment type="subcellular location">
    <subcellularLocation>
        <location evidence="1">Cell membrane</location>
        <topology evidence="1">Multi-pass membrane protein</topology>
    </subcellularLocation>
</comment>
<keyword evidence="5 8" id="KW-1133">Transmembrane helix</keyword>
<evidence type="ECO:0000256" key="5">
    <source>
        <dbReference type="ARBA" id="ARBA00022989"/>
    </source>
</evidence>
<feature type="transmembrane region" description="Helical" evidence="8">
    <location>
        <begin position="263"/>
        <end position="284"/>
    </location>
</feature>
<dbReference type="EMBL" id="JAFBEI010000012">
    <property type="protein sequence ID" value="MBM7635925.1"/>
    <property type="molecule type" value="Genomic_DNA"/>
</dbReference>
<dbReference type="Gene3D" id="3.40.50.1110">
    <property type="entry name" value="SGNH hydrolase"/>
    <property type="match status" value="2"/>
</dbReference>
<keyword evidence="4 8" id="KW-0812">Transmembrane</keyword>
<keyword evidence="7" id="KW-0012">Acyltransferase</keyword>
<evidence type="ECO:0000313" key="11">
    <source>
        <dbReference type="Proteomes" id="UP000809081"/>
    </source>
</evidence>
<keyword evidence="11" id="KW-1185">Reference proteome</keyword>
<comment type="caution">
    <text evidence="10">The sequence shown here is derived from an EMBL/GenBank/DDBJ whole genome shotgun (WGS) entry which is preliminary data.</text>
</comment>
<dbReference type="RefSeq" id="WP_205016831.1">
    <property type="nucleotide sequence ID" value="NZ_JAFBEI010000012.1"/>
</dbReference>
<dbReference type="PANTHER" id="PTHR23028">
    <property type="entry name" value="ACETYLTRANSFERASE"/>
    <property type="match status" value="1"/>
</dbReference>
<name>A0ABS2PKG6_9STRE</name>
<evidence type="ECO:0000256" key="7">
    <source>
        <dbReference type="ARBA" id="ARBA00023315"/>
    </source>
</evidence>
<keyword evidence="6 8" id="KW-0472">Membrane</keyword>
<proteinExistence type="predicted"/>
<feature type="transmembrane region" description="Helical" evidence="8">
    <location>
        <begin position="199"/>
        <end position="218"/>
    </location>
</feature>
<feature type="transmembrane region" description="Helical" evidence="8">
    <location>
        <begin position="166"/>
        <end position="187"/>
    </location>
</feature>
<reference evidence="10 11" key="1">
    <citation type="submission" date="2021-01" db="EMBL/GenBank/DDBJ databases">
        <title>Genomic Encyclopedia of Type Strains, Phase IV (KMG-IV): sequencing the most valuable type-strain genomes for metagenomic binning, comparative biology and taxonomic classification.</title>
        <authorList>
            <person name="Goeker M."/>
        </authorList>
    </citation>
    <scope>NUCLEOTIDE SEQUENCE [LARGE SCALE GENOMIC DNA]</scope>
    <source>
        <strain evidence="10 11">DSM 27513</strain>
    </source>
</reference>
<sequence length="796" mass="89198">MRIQWFSLIRVVGLLFVLTYHFFKDFLPGGFIGVDIFFTFSGYLITALLIDEFSQNRQIKLLVYLRKRLYRIFPPLVLSILISLPLALLIRQDFIAGIWKQVLASIGFVTNFYEMGIGSNYEAQFSPHLFLHTWSLSIEVHYYLLWGLLLWLLGKGIKSARSYRKIIRTISGLLFILSAGLMIWGALWQTDLSNLYFSTASHAFPLFAGSFLATLAGIKETTSLYRDIQKSLPPYASLLGAIGSGLVLISLAFLLHFEAQLTYLLGFLLASLWTSSLIFFCRLLHDSLKNRKEPALVTYLANISYSVYLFHWPLYIIFKNLFPKAYLLAVALTTLLSLLLASLSFYVIEPALMGQSKKAKISKKASYILAPLLLVCLALSIKTVTQQPHLSDFESNLMIKSLKQSANNMATSQKLALRISQNNGNASTDSQTPVADDYSNVLLIGDSVILDAHDIYPERFDNMDVQVEVGRSFTQGYDLFSQYMQSGDYDYVVVSLGANTGDDYQETIDKMIASLNDDKHLIFITPYSQEDPDLIKDIRDYEKAQADQHINVSIVDWYQIATDNPDLWVGSDGVHFSHTGETDTKGSTLMIDALLQELDRFKESPTNTSDETNYSSENVLLIGDSVSVHASEKLKQTLPQAILDPLSNRNLADAASLVQTYLNSGTLPETVIIAVGVNETSSYKENLDQIVDLLPKGSHLVLVTPYNGNYSDYPDSTVSKTASYEKELAKKNSFIQIADWVETAKAHPEIWQGTDNVHFEREDGLIDYDMLDKASGYYSDTITQALAKAQTTAGKP</sequence>
<organism evidence="10 11">
    <name type="scientific">Streptococcus saliviloxodontae</name>
    <dbReference type="NCBI Taxonomy" id="1349416"/>
    <lineage>
        <taxon>Bacteria</taxon>
        <taxon>Bacillati</taxon>
        <taxon>Bacillota</taxon>
        <taxon>Bacilli</taxon>
        <taxon>Lactobacillales</taxon>
        <taxon>Streptococcaceae</taxon>
        <taxon>Streptococcus</taxon>
    </lineage>
</organism>
<evidence type="ECO:0000256" key="8">
    <source>
        <dbReference type="SAM" id="Phobius"/>
    </source>
</evidence>
<dbReference type="SUPFAM" id="SSF52266">
    <property type="entry name" value="SGNH hydrolase"/>
    <property type="match status" value="2"/>
</dbReference>
<feature type="transmembrane region" description="Helical" evidence="8">
    <location>
        <begin position="367"/>
        <end position="385"/>
    </location>
</feature>
<feature type="transmembrane region" description="Helical" evidence="8">
    <location>
        <begin position="7"/>
        <end position="23"/>
    </location>
</feature>
<feature type="domain" description="Acyltransferase 3" evidence="9">
    <location>
        <begin position="4"/>
        <end position="341"/>
    </location>
</feature>
<evidence type="ECO:0000259" key="9">
    <source>
        <dbReference type="Pfam" id="PF01757"/>
    </source>
</evidence>
<evidence type="ECO:0000256" key="3">
    <source>
        <dbReference type="ARBA" id="ARBA00022679"/>
    </source>
</evidence>
<evidence type="ECO:0000256" key="6">
    <source>
        <dbReference type="ARBA" id="ARBA00023136"/>
    </source>
</evidence>
<keyword evidence="3" id="KW-0808">Transferase</keyword>
<accession>A0ABS2PKG6</accession>
<keyword evidence="2" id="KW-1003">Cell membrane</keyword>
<evidence type="ECO:0000256" key="1">
    <source>
        <dbReference type="ARBA" id="ARBA00004651"/>
    </source>
</evidence>
<feature type="transmembrane region" description="Helical" evidence="8">
    <location>
        <begin position="296"/>
        <end position="318"/>
    </location>
</feature>
<evidence type="ECO:0000256" key="2">
    <source>
        <dbReference type="ARBA" id="ARBA00022475"/>
    </source>
</evidence>
<dbReference type="PANTHER" id="PTHR23028:SF53">
    <property type="entry name" value="ACYL_TRANSF_3 DOMAIN-CONTAINING PROTEIN"/>
    <property type="match status" value="1"/>
</dbReference>
<feature type="transmembrane region" description="Helical" evidence="8">
    <location>
        <begin position="70"/>
        <end position="90"/>
    </location>
</feature>
<feature type="transmembrane region" description="Helical" evidence="8">
    <location>
        <begin position="238"/>
        <end position="257"/>
    </location>
</feature>
<feature type="transmembrane region" description="Helical" evidence="8">
    <location>
        <begin position="29"/>
        <end position="50"/>
    </location>
</feature>
<dbReference type="Proteomes" id="UP000809081">
    <property type="component" value="Unassembled WGS sequence"/>
</dbReference>
<protein>
    <submittedName>
        <fullName evidence="10">Peptidoglycan/LPS O-acetylase OafA/YrhL</fullName>
    </submittedName>
</protein>
<feature type="transmembrane region" description="Helical" evidence="8">
    <location>
        <begin position="324"/>
        <end position="347"/>
    </location>
</feature>
<dbReference type="InterPro" id="IPR002656">
    <property type="entry name" value="Acyl_transf_3_dom"/>
</dbReference>
<dbReference type="Pfam" id="PF01757">
    <property type="entry name" value="Acyl_transf_3"/>
    <property type="match status" value="1"/>
</dbReference>
<feature type="transmembrane region" description="Helical" evidence="8">
    <location>
        <begin position="134"/>
        <end position="154"/>
    </location>
</feature>